<dbReference type="InterPro" id="IPR023395">
    <property type="entry name" value="MCP_dom_sf"/>
</dbReference>
<dbReference type="Pfam" id="PF00153">
    <property type="entry name" value="Mito_carr"/>
    <property type="match status" value="3"/>
</dbReference>
<organism evidence="13 14">
    <name type="scientific">Handroanthus impetiginosus</name>
    <dbReference type="NCBI Taxonomy" id="429701"/>
    <lineage>
        <taxon>Eukaryota</taxon>
        <taxon>Viridiplantae</taxon>
        <taxon>Streptophyta</taxon>
        <taxon>Embryophyta</taxon>
        <taxon>Tracheophyta</taxon>
        <taxon>Spermatophyta</taxon>
        <taxon>Magnoliopsida</taxon>
        <taxon>eudicotyledons</taxon>
        <taxon>Gunneridae</taxon>
        <taxon>Pentapetalae</taxon>
        <taxon>asterids</taxon>
        <taxon>lamiids</taxon>
        <taxon>Lamiales</taxon>
        <taxon>Bignoniaceae</taxon>
        <taxon>Crescentiina</taxon>
        <taxon>Tabebuia alliance</taxon>
        <taxon>Handroanthus</taxon>
    </lineage>
</organism>
<comment type="subcellular location">
    <subcellularLocation>
        <location evidence="1">Mitochondrion inner membrane</location>
        <topology evidence="1">Multi-pass membrane protein</topology>
    </subcellularLocation>
</comment>
<accession>A0A2G9H2W9</accession>
<dbReference type="GO" id="GO:0055085">
    <property type="term" value="P:transmembrane transport"/>
    <property type="evidence" value="ECO:0007669"/>
    <property type="project" value="InterPro"/>
</dbReference>
<keyword evidence="6" id="KW-0999">Mitochondrion inner membrane</keyword>
<sequence>MLNLEHYFGSLVKVDDYLRKNNLHSIGGLFLDESATASFVSVVWLKKNSVSAAVWCSSRRSRRRQLLGGGRRGRFLSVTVSSINGDEGGEGRYDEKLSISSVLGNVGEKCGESENEDESETVAFEEVVGEEKSGVLSGGGGGTLNTAKHLWAGAVAAMVSRTFVAPLERLKLEYIVRGEQRNLFELIKSIASSQGLRGFWKGNFVNILRTAPFKAINFYAYDTYRNQLLRWSGKDETSNFERFSAGALAGITATVLCIPMDTIRTVMVAPGGEALGGIIGTFRHMIRTEGFFSLYKGIVPSIISMAPSGAVFYGVYDILKSAYLHSPEGKKRLQHMKQQGNELSALDQLELGPVRTLIYGAIAGACSEAATYPFEVVRRQLQMQVRATQMGALQTCLKIVEQGGIPALYAGLIPSLLQVLPSAAISYLVYEFMKVVLKVE</sequence>
<gene>
    <name evidence="13" type="ORF">CDL12_15512</name>
</gene>
<dbReference type="STRING" id="429701.A0A2G9H2W9"/>
<evidence type="ECO:0000256" key="7">
    <source>
        <dbReference type="ARBA" id="ARBA00022989"/>
    </source>
</evidence>
<keyword evidence="14" id="KW-1185">Reference proteome</keyword>
<keyword evidence="9 11" id="KW-0472">Membrane</keyword>
<dbReference type="InterPro" id="IPR018108">
    <property type="entry name" value="MCP_transmembrane"/>
</dbReference>
<evidence type="ECO:0000256" key="1">
    <source>
        <dbReference type="ARBA" id="ARBA00004448"/>
    </source>
</evidence>
<feature type="repeat" description="Solcar" evidence="11">
    <location>
        <begin position="144"/>
        <end position="227"/>
    </location>
</feature>
<feature type="repeat" description="Solcar" evidence="11">
    <location>
        <begin position="351"/>
        <end position="436"/>
    </location>
</feature>
<keyword evidence="7" id="KW-1133">Transmembrane helix</keyword>
<keyword evidence="8" id="KW-0496">Mitochondrion</keyword>
<proteinExistence type="inferred from homology"/>
<dbReference type="AlphaFoldDB" id="A0A2G9H2W9"/>
<dbReference type="PRINTS" id="PR00926">
    <property type="entry name" value="MITOCARRIER"/>
</dbReference>
<reference evidence="14" key="1">
    <citation type="journal article" date="2018" name="Gigascience">
        <title>Genome assembly of the Pink Ipe (Handroanthus impetiginosus, Bignoniaceae), a highly valued, ecologically keystone Neotropical timber forest tree.</title>
        <authorList>
            <person name="Silva-Junior O.B."/>
            <person name="Grattapaglia D."/>
            <person name="Novaes E."/>
            <person name="Collevatti R.G."/>
        </authorList>
    </citation>
    <scope>NUCLEOTIDE SEQUENCE [LARGE SCALE GENOMIC DNA]</scope>
    <source>
        <strain evidence="14">cv. UFG-1</strain>
    </source>
</reference>
<dbReference type="OrthoDB" id="270584at2759"/>
<evidence type="ECO:0000256" key="12">
    <source>
        <dbReference type="RuleBase" id="RU000488"/>
    </source>
</evidence>
<evidence type="ECO:0000256" key="11">
    <source>
        <dbReference type="PROSITE-ProRule" id="PRU00282"/>
    </source>
</evidence>
<evidence type="ECO:0000256" key="8">
    <source>
        <dbReference type="ARBA" id="ARBA00023128"/>
    </source>
</evidence>
<dbReference type="GO" id="GO:0005743">
    <property type="term" value="C:mitochondrial inner membrane"/>
    <property type="evidence" value="ECO:0007669"/>
    <property type="project" value="UniProtKB-SubCell"/>
</dbReference>
<keyword evidence="3 12" id="KW-0813">Transport</keyword>
<comment type="function">
    <text evidence="10">Probable mitochondrial adenylate carrier that catalyzes the transport of ATP, ADP and AMP.</text>
</comment>
<dbReference type="PANTHER" id="PTHR24089">
    <property type="entry name" value="SOLUTE CARRIER FAMILY 25"/>
    <property type="match status" value="1"/>
</dbReference>
<evidence type="ECO:0000256" key="4">
    <source>
        <dbReference type="ARBA" id="ARBA00022692"/>
    </source>
</evidence>
<evidence type="ECO:0000256" key="9">
    <source>
        <dbReference type="ARBA" id="ARBA00023136"/>
    </source>
</evidence>
<dbReference type="Proteomes" id="UP000231279">
    <property type="component" value="Unassembled WGS sequence"/>
</dbReference>
<feature type="repeat" description="Solcar" evidence="11">
    <location>
        <begin position="237"/>
        <end position="322"/>
    </location>
</feature>
<dbReference type="PROSITE" id="PS50920">
    <property type="entry name" value="SOLCAR"/>
    <property type="match status" value="3"/>
</dbReference>
<protein>
    <submittedName>
        <fullName evidence="13">Mitochondrial solute carrier protein</fullName>
    </submittedName>
</protein>
<dbReference type="EMBL" id="NKXS01002836">
    <property type="protein sequence ID" value="PIN11874.1"/>
    <property type="molecule type" value="Genomic_DNA"/>
</dbReference>
<dbReference type="FunFam" id="1.50.40.10:FF:000098">
    <property type="entry name" value="Mitochondrial substrate carrier family protein"/>
    <property type="match status" value="1"/>
</dbReference>
<dbReference type="InterPro" id="IPR002067">
    <property type="entry name" value="MCP"/>
</dbReference>
<evidence type="ECO:0000256" key="5">
    <source>
        <dbReference type="ARBA" id="ARBA00022737"/>
    </source>
</evidence>
<comment type="caution">
    <text evidence="13">The sequence shown here is derived from an EMBL/GenBank/DDBJ whole genome shotgun (WGS) entry which is preliminary data.</text>
</comment>
<name>A0A2G9H2W9_9LAMI</name>
<dbReference type="SUPFAM" id="SSF103506">
    <property type="entry name" value="Mitochondrial carrier"/>
    <property type="match status" value="1"/>
</dbReference>
<comment type="similarity">
    <text evidence="2 12">Belongs to the mitochondrial carrier (TC 2.A.29) family.</text>
</comment>
<evidence type="ECO:0000313" key="14">
    <source>
        <dbReference type="Proteomes" id="UP000231279"/>
    </source>
</evidence>
<evidence type="ECO:0000256" key="2">
    <source>
        <dbReference type="ARBA" id="ARBA00006375"/>
    </source>
</evidence>
<dbReference type="Gene3D" id="1.50.40.10">
    <property type="entry name" value="Mitochondrial carrier domain"/>
    <property type="match status" value="1"/>
</dbReference>
<keyword evidence="4 11" id="KW-0812">Transmembrane</keyword>
<evidence type="ECO:0000313" key="13">
    <source>
        <dbReference type="EMBL" id="PIN11874.1"/>
    </source>
</evidence>
<keyword evidence="5" id="KW-0677">Repeat</keyword>
<evidence type="ECO:0000256" key="6">
    <source>
        <dbReference type="ARBA" id="ARBA00022792"/>
    </source>
</evidence>
<evidence type="ECO:0000256" key="10">
    <source>
        <dbReference type="ARBA" id="ARBA00054707"/>
    </source>
</evidence>
<evidence type="ECO:0000256" key="3">
    <source>
        <dbReference type="ARBA" id="ARBA00022448"/>
    </source>
</evidence>